<dbReference type="GeneID" id="59371674"/>
<dbReference type="AlphaFoldDB" id="A0A8H6ZLE9"/>
<evidence type="ECO:0000256" key="1">
    <source>
        <dbReference type="SAM" id="MobiDB-lite"/>
    </source>
</evidence>
<feature type="compositionally biased region" description="Low complexity" evidence="1">
    <location>
        <begin position="76"/>
        <end position="98"/>
    </location>
</feature>
<keyword evidence="3" id="KW-1185">Reference proteome</keyword>
<feature type="region of interest" description="Disordered" evidence="1">
    <location>
        <begin position="252"/>
        <end position="290"/>
    </location>
</feature>
<sequence length="401" mass="43511">MTSSKIVFPPPPPTTNSLTSQQRKQLQRSTKKLGRMLGSTPQLIDEDAYGIDLYSTGPFIAYRDEPYPFHRGSMDSLTSSSSSSSGSSSSRSTSRSTSPASVFGSPSSTRSETSLRSARSCGPRSRTRPPLMRIGFNSAPCLAIPSLETIPSSPTSPEASFGLSRASSFKIDETKSCYTLHHSRTPSPRDSLIEPDFVIPSQNTLRRQKMDRLRRKLGDEVPLSLVFPRQRSLDDSDDEDILRPSLSRAPSVTLRVAAPPPPPVPSSSPSKCVRSSSRDSLTLPSVHRANRSKRIPVPAYDASLPTTYTSIRISPATCVPLPRTSSLRASPPKDRSLCSIVECPDEHGSGCAEEFSLFGSAMPLTAGRAHPYASSASPYTEPESSKLWSTRRGYEGWGISL</sequence>
<dbReference type="VEuPathDB" id="FungiDB:PC9H_001833"/>
<evidence type="ECO:0000313" key="2">
    <source>
        <dbReference type="EMBL" id="KAF7419246.1"/>
    </source>
</evidence>
<dbReference type="RefSeq" id="XP_036626100.1">
    <property type="nucleotide sequence ID" value="XM_036771479.1"/>
</dbReference>
<dbReference type="EMBL" id="JACETU010000010">
    <property type="protein sequence ID" value="KAF7419246.1"/>
    <property type="molecule type" value="Genomic_DNA"/>
</dbReference>
<comment type="caution">
    <text evidence="2">The sequence shown here is derived from an EMBL/GenBank/DDBJ whole genome shotgun (WGS) entry which is preliminary data.</text>
</comment>
<evidence type="ECO:0000313" key="3">
    <source>
        <dbReference type="Proteomes" id="UP000623687"/>
    </source>
</evidence>
<protein>
    <submittedName>
        <fullName evidence="2">Uncharacterized protein</fullName>
    </submittedName>
</protein>
<feature type="compositionally biased region" description="Polar residues" evidence="1">
    <location>
        <begin position="104"/>
        <end position="117"/>
    </location>
</feature>
<dbReference type="Proteomes" id="UP000623687">
    <property type="component" value="Unassembled WGS sequence"/>
</dbReference>
<gene>
    <name evidence="2" type="ORF">PC9H_001833</name>
</gene>
<feature type="region of interest" description="Disordered" evidence="1">
    <location>
        <begin position="65"/>
        <end position="133"/>
    </location>
</feature>
<proteinExistence type="predicted"/>
<organism evidence="2 3">
    <name type="scientific">Pleurotus ostreatus</name>
    <name type="common">Oyster mushroom</name>
    <name type="synonym">White-rot fungus</name>
    <dbReference type="NCBI Taxonomy" id="5322"/>
    <lineage>
        <taxon>Eukaryota</taxon>
        <taxon>Fungi</taxon>
        <taxon>Dikarya</taxon>
        <taxon>Basidiomycota</taxon>
        <taxon>Agaricomycotina</taxon>
        <taxon>Agaricomycetes</taxon>
        <taxon>Agaricomycetidae</taxon>
        <taxon>Agaricales</taxon>
        <taxon>Pleurotineae</taxon>
        <taxon>Pleurotaceae</taxon>
        <taxon>Pleurotus</taxon>
    </lineage>
</organism>
<name>A0A8H6ZLE9_PLEOS</name>
<accession>A0A8H6ZLE9</accession>
<feature type="region of interest" description="Disordered" evidence="1">
    <location>
        <begin position="1"/>
        <end position="42"/>
    </location>
</feature>
<feature type="compositionally biased region" description="Basic residues" evidence="1">
    <location>
        <begin position="25"/>
        <end position="34"/>
    </location>
</feature>
<dbReference type="OrthoDB" id="3034829at2759"/>
<reference evidence="2" key="1">
    <citation type="submission" date="2019-07" db="EMBL/GenBank/DDBJ databases">
        <authorList>
            <person name="Palmer J.M."/>
        </authorList>
    </citation>
    <scope>NUCLEOTIDE SEQUENCE</scope>
    <source>
        <strain evidence="2">PC9</strain>
    </source>
</reference>